<dbReference type="PANTHER" id="PTHR32305:SF15">
    <property type="entry name" value="PROTEIN RHSA-RELATED"/>
    <property type="match status" value="1"/>
</dbReference>
<gene>
    <name evidence="1" type="ORF">DSCA_25120</name>
</gene>
<evidence type="ECO:0000313" key="2">
    <source>
        <dbReference type="Proteomes" id="UP000427906"/>
    </source>
</evidence>
<dbReference type="NCBIfam" id="TIGR03696">
    <property type="entry name" value="Rhs_assc_core"/>
    <property type="match status" value="1"/>
</dbReference>
<reference evidence="1 2" key="1">
    <citation type="submission" date="2019-11" db="EMBL/GenBank/DDBJ databases">
        <title>Comparative genomics of hydrocarbon-degrading Desulfosarcina strains.</title>
        <authorList>
            <person name="Watanabe M."/>
            <person name="Kojima H."/>
            <person name="Fukui M."/>
        </authorList>
    </citation>
    <scope>NUCLEOTIDE SEQUENCE [LARGE SCALE GENOMIC DNA]</scope>
    <source>
        <strain evidence="1 2">PL12</strain>
    </source>
</reference>
<name>A0A5K7YG93_9BACT</name>
<keyword evidence="2" id="KW-1185">Reference proteome</keyword>
<dbReference type="InterPro" id="IPR022385">
    <property type="entry name" value="Rhs_assc_core"/>
</dbReference>
<evidence type="ECO:0008006" key="3">
    <source>
        <dbReference type="Google" id="ProtNLM"/>
    </source>
</evidence>
<dbReference type="InterPro" id="IPR050708">
    <property type="entry name" value="T6SS_VgrG/RHS"/>
</dbReference>
<dbReference type="Proteomes" id="UP000427906">
    <property type="component" value="Chromosome"/>
</dbReference>
<dbReference type="AlphaFoldDB" id="A0A5K7YG93"/>
<protein>
    <recommendedName>
        <fullName evidence="3">RHS repeat-associated core domain-containing protein</fullName>
    </recommendedName>
</protein>
<proteinExistence type="predicted"/>
<organism evidence="1 2">
    <name type="scientific">Desulfosarcina alkanivorans</name>
    <dbReference type="NCBI Taxonomy" id="571177"/>
    <lineage>
        <taxon>Bacteria</taxon>
        <taxon>Pseudomonadati</taxon>
        <taxon>Thermodesulfobacteriota</taxon>
        <taxon>Desulfobacteria</taxon>
        <taxon>Desulfobacterales</taxon>
        <taxon>Desulfosarcinaceae</taxon>
        <taxon>Desulfosarcina</taxon>
    </lineage>
</organism>
<dbReference type="RefSeq" id="WP_167527740.1">
    <property type="nucleotide sequence ID" value="NZ_AP021874.1"/>
</dbReference>
<evidence type="ECO:0000313" key="1">
    <source>
        <dbReference type="EMBL" id="BBO68582.1"/>
    </source>
</evidence>
<dbReference type="PANTHER" id="PTHR32305">
    <property type="match status" value="1"/>
</dbReference>
<dbReference type="Gene3D" id="2.180.10.10">
    <property type="entry name" value="RHS repeat-associated core"/>
    <property type="match status" value="1"/>
</dbReference>
<sequence>MNAYDYTYYYDGKGNVSAVLDTASAVAVAYRYVSFGKVLAQTGALDQPFQFSTKRYYSELGLNYYGFRLYSPLIGKWLTRDPLGEVGGINLYAMVQNNPINFLDPYGLKTLGEYWVPVEHFFSPFVIGTASIISGAWVGTGGALLTASSAAAIPETFGFSALVIPVGVSLVAAGEYQVMFGTTTIINHVNNLISTDIPTLSDYSGLFPAFPSGHIDHHDTGAGDTCGD</sequence>
<accession>A0A5K7YG93</accession>
<dbReference type="EMBL" id="AP021874">
    <property type="protein sequence ID" value="BBO68582.1"/>
    <property type="molecule type" value="Genomic_DNA"/>
</dbReference>
<dbReference type="KEGG" id="dalk:DSCA_25120"/>